<dbReference type="Gene3D" id="3.40.50.1000">
    <property type="entry name" value="HAD superfamily/HAD-like"/>
    <property type="match status" value="1"/>
</dbReference>
<dbReference type="AlphaFoldDB" id="A0A0H3A9C7"/>
<reference evidence="2" key="1">
    <citation type="journal article" date="2009" name="Environ. Microbiol.">
        <title>Contribution of mobile genetic elements to Desulfovibrio vulgaris genome plasticity.</title>
        <authorList>
            <person name="Walker C.B."/>
            <person name="Stolyar S."/>
            <person name="Chivian D."/>
            <person name="Pinel N."/>
            <person name="Gabster J.A."/>
            <person name="Dehal P.S."/>
            <person name="He Z."/>
            <person name="Yang Z.K."/>
            <person name="Yen H.C."/>
            <person name="Zhou J."/>
            <person name="Wall J.D."/>
            <person name="Hazen T.C."/>
            <person name="Arkin A.P."/>
            <person name="Stahl D.A."/>
        </authorList>
    </citation>
    <scope>NUCLEOTIDE SEQUENCE [LARGE SCALE GENOMIC DNA]</scope>
    <source>
        <strain evidence="2">DP4</strain>
    </source>
</reference>
<dbReference type="EMBL" id="CP000527">
    <property type="protein sequence ID" value="ABM28918.1"/>
    <property type="molecule type" value="Genomic_DNA"/>
</dbReference>
<sequence>MPDVPSHPSSSTHDKVLLFDWGGTLMRSMPRWQGTSAGWTREEAIPHAPETLHGLAAGWRMGLASNACESDEDPIRASLDTIGIGNLFEHIFTWRSVGSPKPWGPFWSHVLRNLKVAPARVVMVGDDWMGDVWGARQAGLCGVWFNPHSDEVREREGVRTIHDFRSLPDVLADLGF</sequence>
<dbReference type="GO" id="GO:0005829">
    <property type="term" value="C:cytosol"/>
    <property type="evidence" value="ECO:0007669"/>
    <property type="project" value="TreeGrafter"/>
</dbReference>
<dbReference type="RefSeq" id="WP_011792533.1">
    <property type="nucleotide sequence ID" value="NC_008751.1"/>
</dbReference>
<protein>
    <submittedName>
        <fullName evidence="1">HAD-superfamily hydrolase, subfamily IA, variant 3</fullName>
    </submittedName>
</protein>
<dbReference type="HOGENOM" id="CLU_123872_0_0_7"/>
<dbReference type="InterPro" id="IPR036412">
    <property type="entry name" value="HAD-like_sf"/>
</dbReference>
<dbReference type="Pfam" id="PF00702">
    <property type="entry name" value="Hydrolase"/>
    <property type="match status" value="1"/>
</dbReference>
<dbReference type="PANTHER" id="PTHR43434">
    <property type="entry name" value="PHOSPHOGLYCOLATE PHOSPHATASE"/>
    <property type="match status" value="1"/>
</dbReference>
<dbReference type="SUPFAM" id="SSF56784">
    <property type="entry name" value="HAD-like"/>
    <property type="match status" value="1"/>
</dbReference>
<dbReference type="InterPro" id="IPR023214">
    <property type="entry name" value="HAD_sf"/>
</dbReference>
<dbReference type="PANTHER" id="PTHR43434:SF3">
    <property type="entry name" value="GMP_IMP NUCLEOTIDASE YRFG"/>
    <property type="match status" value="1"/>
</dbReference>
<dbReference type="InterPro" id="IPR050155">
    <property type="entry name" value="HAD-like_hydrolase_sf"/>
</dbReference>
<dbReference type="GO" id="GO:0006281">
    <property type="term" value="P:DNA repair"/>
    <property type="evidence" value="ECO:0007669"/>
    <property type="project" value="TreeGrafter"/>
</dbReference>
<keyword evidence="1" id="KW-0378">Hydrolase</keyword>
<evidence type="ECO:0000313" key="1">
    <source>
        <dbReference type="EMBL" id="ABM28918.1"/>
    </source>
</evidence>
<name>A0A0H3A9C7_NITV4</name>
<accession>A0A0H3A9C7</accession>
<dbReference type="GO" id="GO:0008967">
    <property type="term" value="F:phosphoglycolate phosphatase activity"/>
    <property type="evidence" value="ECO:0007669"/>
    <property type="project" value="TreeGrafter"/>
</dbReference>
<dbReference type="Proteomes" id="UP000009173">
    <property type="component" value="Chromosome"/>
</dbReference>
<proteinExistence type="predicted"/>
<evidence type="ECO:0000313" key="2">
    <source>
        <dbReference type="Proteomes" id="UP000009173"/>
    </source>
</evidence>
<gene>
    <name evidence="1" type="ordered locus">Dvul_1902</name>
</gene>
<dbReference type="CDD" id="cd01427">
    <property type="entry name" value="HAD_like"/>
    <property type="match status" value="1"/>
</dbReference>
<organism evidence="1 2">
    <name type="scientific">Nitratidesulfovibrio vulgaris (strain DP4)</name>
    <name type="common">Desulfovibrio vulgaris</name>
    <dbReference type="NCBI Taxonomy" id="391774"/>
    <lineage>
        <taxon>Bacteria</taxon>
        <taxon>Pseudomonadati</taxon>
        <taxon>Thermodesulfobacteriota</taxon>
        <taxon>Desulfovibrionia</taxon>
        <taxon>Desulfovibrionales</taxon>
        <taxon>Desulfovibrionaceae</taxon>
        <taxon>Nitratidesulfovibrio</taxon>
    </lineage>
</organism>
<dbReference type="KEGG" id="dvl:Dvul_1902"/>